<protein>
    <recommendedName>
        <fullName evidence="3">Heterokaryon incompatibility domain-containing protein</fullName>
    </recommendedName>
</protein>
<dbReference type="AlphaFoldDB" id="A0A4Z1L5C3"/>
<accession>A0A4Z1L5C3</accession>
<dbReference type="EMBL" id="PQXO01000012">
    <property type="protein sequence ID" value="TGO92040.1"/>
    <property type="molecule type" value="Genomic_DNA"/>
</dbReference>
<dbReference type="STRING" id="87229.A0A4Z1L5C3"/>
<organism evidence="1 2">
    <name type="scientific">Botrytis porri</name>
    <dbReference type="NCBI Taxonomy" id="87229"/>
    <lineage>
        <taxon>Eukaryota</taxon>
        <taxon>Fungi</taxon>
        <taxon>Dikarya</taxon>
        <taxon>Ascomycota</taxon>
        <taxon>Pezizomycotina</taxon>
        <taxon>Leotiomycetes</taxon>
        <taxon>Helotiales</taxon>
        <taxon>Sclerotiniaceae</taxon>
        <taxon>Botrytis</taxon>
    </lineage>
</organism>
<name>A0A4Z1L5C3_9HELO</name>
<dbReference type="Proteomes" id="UP000297280">
    <property type="component" value="Unassembled WGS sequence"/>
</dbReference>
<evidence type="ECO:0000313" key="1">
    <source>
        <dbReference type="EMBL" id="TGO92040.1"/>
    </source>
</evidence>
<comment type="caution">
    <text evidence="1">The sequence shown here is derived from an EMBL/GenBank/DDBJ whole genome shotgun (WGS) entry which is preliminary data.</text>
</comment>
<proteinExistence type="predicted"/>
<gene>
    <name evidence="1" type="ORF">BPOR_0012g00390</name>
</gene>
<evidence type="ECO:0008006" key="3">
    <source>
        <dbReference type="Google" id="ProtNLM"/>
    </source>
</evidence>
<sequence>MQSIKWPLRKVMVINRPDIKLLFDPKFHSTYLRSPSATSQQTSNPDYRYENEQVTDALSAANEVIPSRLEHSTYFFHQAAAQTVNMDSDSRDQLIPRNDPRTPRWLLDLHNWRLERYIDIARTIATEGYGIFSYTWGYIADLDKP</sequence>
<keyword evidence="2" id="KW-1185">Reference proteome</keyword>
<reference evidence="1 2" key="1">
    <citation type="submission" date="2017-12" db="EMBL/GenBank/DDBJ databases">
        <title>Comparative genomics of Botrytis spp.</title>
        <authorList>
            <person name="Valero-Jimenez C.A."/>
            <person name="Tapia P."/>
            <person name="Veloso J."/>
            <person name="Silva-Moreno E."/>
            <person name="Staats M."/>
            <person name="Valdes J.H."/>
            <person name="Van Kan J.A.L."/>
        </authorList>
    </citation>
    <scope>NUCLEOTIDE SEQUENCE [LARGE SCALE GENOMIC DNA]</scope>
    <source>
        <strain evidence="1 2">MUCL3349</strain>
    </source>
</reference>
<evidence type="ECO:0000313" key="2">
    <source>
        <dbReference type="Proteomes" id="UP000297280"/>
    </source>
</evidence>